<gene>
    <name evidence="11" type="ORF">DN051_03900</name>
</gene>
<feature type="domain" description="Glycosyltransferase RgtA/B/C/D-like" evidence="10">
    <location>
        <begin position="99"/>
        <end position="243"/>
    </location>
</feature>
<name>A0A2Z4IT91_9ACTN</name>
<keyword evidence="4" id="KW-0808">Transferase</keyword>
<evidence type="ECO:0000256" key="4">
    <source>
        <dbReference type="ARBA" id="ARBA00022679"/>
    </source>
</evidence>
<feature type="region of interest" description="Disordered" evidence="8">
    <location>
        <begin position="1"/>
        <end position="37"/>
    </location>
</feature>
<feature type="compositionally biased region" description="Pro residues" evidence="8">
    <location>
        <begin position="26"/>
        <end position="36"/>
    </location>
</feature>
<sequence>MKSPTVSPGTALAPPTVATPASDVVPRPPVPPPVAGPGPSRAFTAAVPAGLVVALGLWGITRQNSMWRDEAATWQVARRDLPEIWHLVGHADVVHGLYYALMHVVFEVFGDSLPTLRAPSVLAMAAAAALVADLGARLAGRWSGLGAGLAFALVPAVQTYTQEGRPYAMVTAMVALATWLLVSALHNPRARTWTAYALVVLLGALLNWFSLLALLAHAATLVLARPDRTVLTRWLLAAGTAVLGALPLVLASQSQSRQVSWIPPAGPGTMWLVAGTVLVAGGCALLRQAREPAGPTSAAAGNPSLAAVAVPLCAVPQMTLLAVSLTWRPLYVSRYVLFAHIGLALMLGVLIAALARSLAVRPAVLLAAATALAFLALLPAERQIRSVESRVDDVLAAAALVEAAGGRGDAVVFLPSARRDTALVTPSAFDGLRDIALAGSPAGSATLHGIETAPDTTARAMLRERRIILISDAEPRRALNARDRAKTRVLRKHFVVRSTLVQRGRSVTVYERADGRGDGGPAADRPSRDDRLGAPPSPRVDRARGGRP</sequence>
<keyword evidence="7 9" id="KW-0472">Membrane</keyword>
<dbReference type="AlphaFoldDB" id="A0A2Z4IT91"/>
<dbReference type="GO" id="GO:0005886">
    <property type="term" value="C:plasma membrane"/>
    <property type="evidence" value="ECO:0007669"/>
    <property type="project" value="UniProtKB-SubCell"/>
</dbReference>
<evidence type="ECO:0000256" key="5">
    <source>
        <dbReference type="ARBA" id="ARBA00022692"/>
    </source>
</evidence>
<reference evidence="11 12" key="1">
    <citation type="journal article" date="2019" name="Int. J. Syst. Evol. Microbiol.">
        <title>Streptomyces cadmiisoli sp. nov., a novel actinomycete isolated from cadmium-contaminated soil.</title>
        <authorList>
            <person name="Li K."/>
            <person name="Tang X."/>
            <person name="Zhao J."/>
            <person name="Guo Y."/>
            <person name="Tang Y."/>
            <person name="Gao J."/>
        </authorList>
    </citation>
    <scope>NUCLEOTIDE SEQUENCE [LARGE SCALE GENOMIC DNA]</scope>
    <source>
        <strain evidence="11 12">ZFG47</strain>
    </source>
</reference>
<dbReference type="GO" id="GO:0009103">
    <property type="term" value="P:lipopolysaccharide biosynthetic process"/>
    <property type="evidence" value="ECO:0007669"/>
    <property type="project" value="UniProtKB-ARBA"/>
</dbReference>
<evidence type="ECO:0000256" key="8">
    <source>
        <dbReference type="SAM" id="MobiDB-lite"/>
    </source>
</evidence>
<evidence type="ECO:0000256" key="9">
    <source>
        <dbReference type="SAM" id="Phobius"/>
    </source>
</evidence>
<evidence type="ECO:0000256" key="7">
    <source>
        <dbReference type="ARBA" id="ARBA00023136"/>
    </source>
</evidence>
<evidence type="ECO:0000259" key="10">
    <source>
        <dbReference type="Pfam" id="PF13231"/>
    </source>
</evidence>
<feature type="transmembrane region" description="Helical" evidence="9">
    <location>
        <begin position="197"/>
        <end position="219"/>
    </location>
</feature>
<dbReference type="EMBL" id="CP030073">
    <property type="protein sequence ID" value="AWW35899.1"/>
    <property type="molecule type" value="Genomic_DNA"/>
</dbReference>
<evidence type="ECO:0000256" key="1">
    <source>
        <dbReference type="ARBA" id="ARBA00004651"/>
    </source>
</evidence>
<feature type="compositionally biased region" description="Low complexity" evidence="8">
    <location>
        <begin position="8"/>
        <end position="25"/>
    </location>
</feature>
<feature type="transmembrane region" description="Helical" evidence="9">
    <location>
        <begin position="42"/>
        <end position="60"/>
    </location>
</feature>
<organism evidence="11 12">
    <name type="scientific">Streptomyces cadmiisoli</name>
    <dbReference type="NCBI Taxonomy" id="2184053"/>
    <lineage>
        <taxon>Bacteria</taxon>
        <taxon>Bacillati</taxon>
        <taxon>Actinomycetota</taxon>
        <taxon>Actinomycetes</taxon>
        <taxon>Kitasatosporales</taxon>
        <taxon>Streptomycetaceae</taxon>
        <taxon>Streptomyces</taxon>
        <taxon>Streptomyces aurantiacus group</taxon>
    </lineage>
</organism>
<feature type="region of interest" description="Disordered" evidence="8">
    <location>
        <begin position="509"/>
        <end position="548"/>
    </location>
</feature>
<evidence type="ECO:0000313" key="11">
    <source>
        <dbReference type="EMBL" id="AWW35899.1"/>
    </source>
</evidence>
<evidence type="ECO:0000313" key="12">
    <source>
        <dbReference type="Proteomes" id="UP000249616"/>
    </source>
</evidence>
<keyword evidence="5 9" id="KW-0812">Transmembrane</keyword>
<dbReference type="PANTHER" id="PTHR33908:SF3">
    <property type="entry name" value="UNDECAPRENYL PHOSPHATE-ALPHA-4-AMINO-4-DEOXY-L-ARABINOSE ARABINOSYL TRANSFERASE"/>
    <property type="match status" value="1"/>
</dbReference>
<feature type="transmembrane region" description="Helical" evidence="9">
    <location>
        <begin position="142"/>
        <end position="161"/>
    </location>
</feature>
<keyword evidence="2" id="KW-1003">Cell membrane</keyword>
<dbReference type="KEGG" id="scad:DN051_03900"/>
<feature type="transmembrane region" description="Helical" evidence="9">
    <location>
        <begin position="167"/>
        <end position="185"/>
    </location>
</feature>
<feature type="transmembrane region" description="Helical" evidence="9">
    <location>
        <begin position="335"/>
        <end position="354"/>
    </location>
</feature>
<evidence type="ECO:0000256" key="6">
    <source>
        <dbReference type="ARBA" id="ARBA00022989"/>
    </source>
</evidence>
<dbReference type="PANTHER" id="PTHR33908">
    <property type="entry name" value="MANNOSYLTRANSFERASE YKCB-RELATED"/>
    <property type="match status" value="1"/>
</dbReference>
<feature type="transmembrane region" description="Helical" evidence="9">
    <location>
        <begin position="360"/>
        <end position="380"/>
    </location>
</feature>
<dbReference type="Proteomes" id="UP000249616">
    <property type="component" value="Chromosome"/>
</dbReference>
<evidence type="ECO:0000256" key="3">
    <source>
        <dbReference type="ARBA" id="ARBA00022676"/>
    </source>
</evidence>
<feature type="compositionally biased region" description="Basic and acidic residues" evidence="8">
    <location>
        <begin position="539"/>
        <end position="548"/>
    </location>
</feature>
<proteinExistence type="predicted"/>
<accession>A0A2Z4IT91</accession>
<comment type="subcellular location">
    <subcellularLocation>
        <location evidence="1">Cell membrane</location>
        <topology evidence="1">Multi-pass membrane protein</topology>
    </subcellularLocation>
</comment>
<dbReference type="InterPro" id="IPR038731">
    <property type="entry name" value="RgtA/B/C-like"/>
</dbReference>
<keyword evidence="6 9" id="KW-1133">Transmembrane helix</keyword>
<dbReference type="Pfam" id="PF13231">
    <property type="entry name" value="PMT_2"/>
    <property type="match status" value="1"/>
</dbReference>
<keyword evidence="3" id="KW-0328">Glycosyltransferase</keyword>
<dbReference type="InterPro" id="IPR050297">
    <property type="entry name" value="LipidA_mod_glycosyltrf_83"/>
</dbReference>
<feature type="transmembrane region" description="Helical" evidence="9">
    <location>
        <begin position="304"/>
        <end position="323"/>
    </location>
</feature>
<evidence type="ECO:0000256" key="2">
    <source>
        <dbReference type="ARBA" id="ARBA00022475"/>
    </source>
</evidence>
<keyword evidence="12" id="KW-1185">Reference proteome</keyword>
<dbReference type="GO" id="GO:0010041">
    <property type="term" value="P:response to iron(III) ion"/>
    <property type="evidence" value="ECO:0007669"/>
    <property type="project" value="TreeGrafter"/>
</dbReference>
<dbReference type="GO" id="GO:0016763">
    <property type="term" value="F:pentosyltransferase activity"/>
    <property type="evidence" value="ECO:0007669"/>
    <property type="project" value="TreeGrafter"/>
</dbReference>
<feature type="transmembrane region" description="Helical" evidence="9">
    <location>
        <begin position="231"/>
        <end position="250"/>
    </location>
</feature>
<protein>
    <recommendedName>
        <fullName evidence="10">Glycosyltransferase RgtA/B/C/D-like domain-containing protein</fullName>
    </recommendedName>
</protein>
<dbReference type="RefSeq" id="WP_112437981.1">
    <property type="nucleotide sequence ID" value="NZ_CP030073.1"/>
</dbReference>